<dbReference type="PANTHER" id="PTHR28067:SF1">
    <property type="entry name" value="DNA REPLICATION REGULATOR SLD3"/>
    <property type="match status" value="1"/>
</dbReference>
<feature type="region of interest" description="Disordered" evidence="1">
    <location>
        <begin position="601"/>
        <end position="623"/>
    </location>
</feature>
<dbReference type="Gene3D" id="1.20.58.2130">
    <property type="match status" value="1"/>
</dbReference>
<dbReference type="GO" id="GO:0006270">
    <property type="term" value="P:DNA replication initiation"/>
    <property type="evidence" value="ECO:0007669"/>
    <property type="project" value="InterPro"/>
</dbReference>
<feature type="domain" description="DNA replication regulator Sld3 C-terminal" evidence="2">
    <location>
        <begin position="276"/>
        <end position="510"/>
    </location>
</feature>
<dbReference type="OrthoDB" id="5395343at2759"/>
<dbReference type="PhylomeDB" id="A0A061ARE6"/>
<reference evidence="3" key="1">
    <citation type="journal article" date="2014" name="Genome Announc.">
        <title>Genome sequence of the yeast Cyberlindnera fabianii (Hansenula fabianii).</title>
        <authorList>
            <person name="Freel K.C."/>
            <person name="Sarilar V."/>
            <person name="Neuveglise C."/>
            <person name="Devillers H."/>
            <person name="Friedrich A."/>
            <person name="Schacherer J."/>
        </authorList>
    </citation>
    <scope>NUCLEOTIDE SEQUENCE</scope>
    <source>
        <strain evidence="3">YJS4271</strain>
    </source>
</reference>
<accession>A0A061ARE6</accession>
<dbReference type="EMBL" id="LK052889">
    <property type="protein sequence ID" value="CDR40119.1"/>
    <property type="molecule type" value="Genomic_DNA"/>
</dbReference>
<evidence type="ECO:0000256" key="1">
    <source>
        <dbReference type="SAM" id="MobiDB-lite"/>
    </source>
</evidence>
<dbReference type="GO" id="GO:0031261">
    <property type="term" value="C:DNA replication preinitiation complex"/>
    <property type="evidence" value="ECO:0007669"/>
    <property type="project" value="TreeGrafter"/>
</dbReference>
<proteinExistence type="predicted"/>
<evidence type="ECO:0000259" key="2">
    <source>
        <dbReference type="Pfam" id="PF08639"/>
    </source>
</evidence>
<dbReference type="VEuPathDB" id="FungiDB:BON22_2430"/>
<protein>
    <submittedName>
        <fullName evidence="3">CYFA0S04e03994g1_1</fullName>
    </submittedName>
</protein>
<gene>
    <name evidence="3" type="ORF">CYFA0S_04e03994g</name>
</gene>
<name>A0A061ARE6_CYBFA</name>
<organism evidence="3">
    <name type="scientific">Cyberlindnera fabianii</name>
    <name type="common">Yeast</name>
    <name type="synonym">Hansenula fabianii</name>
    <dbReference type="NCBI Taxonomy" id="36022"/>
    <lineage>
        <taxon>Eukaryota</taxon>
        <taxon>Fungi</taxon>
        <taxon>Dikarya</taxon>
        <taxon>Ascomycota</taxon>
        <taxon>Saccharomycotina</taxon>
        <taxon>Saccharomycetes</taxon>
        <taxon>Phaffomycetales</taxon>
        <taxon>Phaffomycetaceae</taxon>
        <taxon>Cyberlindnera</taxon>
    </lineage>
</organism>
<dbReference type="PANTHER" id="PTHR28067">
    <property type="entry name" value="DNA REPLICATION REGULATOR SLD3"/>
    <property type="match status" value="1"/>
</dbReference>
<dbReference type="AlphaFoldDB" id="A0A061ARE6"/>
<dbReference type="InterPro" id="IPR013948">
    <property type="entry name" value="DNA_replication_reg_Sld3_C"/>
</dbReference>
<dbReference type="InterPro" id="IPR042511">
    <property type="entry name" value="Sld3"/>
</dbReference>
<sequence length="639" mass="71568">MSSALVRSMDGSLIDEERVQICEERNKTTVSLTVVGPVPSMLSRLSTVMSHTRSTMQAAANVIPVNNNRSRVFTCHSLSFIKRLDEGPALVKVTYNDKDKQGIVTKIDQTHFLLNYLNSPIQTPSATLPRLKFLNPRPDDWIKTSDALSAVPKNQLKLNMAPPINSSPVQTSNHDDTTNDPFDYFLDKYFENLYMLTTPLTFFTKSVFARLKTLSVNDMGFYESILSQFLIKVDQFDARHLVSNNGLLNAPTLFEKEEIYRKGFVKKSLNLVDFDVHSTNFQETNRSLVSILDSFKVREMHLQMIILLELINITKRDDVKLFKKPKDKKLKKKKTNNLVGRKKLATVINGGAIPVSGETAIDEPTELTYNQLLDAYIDKLTIIDLLRAQGTSDHNAAKFINHIVIPYFDKSCPASVKYLIKKVKGPSFKPAVPAKQKKRTVSLTDVNSIKRPTLEHTSSSSVKLEDIEELRGSMRRSNSDLSALKRTSSFTGASLLSKRQVDMSLPAPVEPRALKKTNSQIFNRVGKKITSSALKLTTSVSQVEATPMKKTKVVDVMQTPADSKTEKGEDLVNSVEQNNSIHSSSPLVQRTPMQPSLESPIAIRSTVRKPGDPIDMSDRFMGSPVAKNVKRRLFAPPRQ</sequence>
<dbReference type="Pfam" id="PF08639">
    <property type="entry name" value="Sld3_STD"/>
    <property type="match status" value="1"/>
</dbReference>
<evidence type="ECO:0000313" key="3">
    <source>
        <dbReference type="EMBL" id="CDR40119.1"/>
    </source>
</evidence>
<feature type="compositionally biased region" description="Basic and acidic residues" evidence="1">
    <location>
        <begin position="609"/>
        <end position="618"/>
    </location>
</feature>